<dbReference type="NCBIfam" id="TIGR00049">
    <property type="entry name" value="iron-sulfur cluster assembly accessory protein"/>
    <property type="match status" value="1"/>
</dbReference>
<evidence type="ECO:0000313" key="2">
    <source>
        <dbReference type="EMBL" id="MFC7749850.1"/>
    </source>
</evidence>
<dbReference type="InterPro" id="IPR000361">
    <property type="entry name" value="ATAP_core_dom"/>
</dbReference>
<sequence>MDLVKITEPAANKIKELLAAEETPNLFLRLGVKPGGCTGFTYGMGFDNEQREDDHVLELHGMKVVVDPESAKFLYGLEIDYQEAAMGGGFTMNNPNAVATCGCGSSFRTATDAGKPDTEC</sequence>
<dbReference type="SUPFAM" id="SSF89360">
    <property type="entry name" value="HesB-like domain"/>
    <property type="match status" value="1"/>
</dbReference>
<dbReference type="Gene3D" id="2.60.300.12">
    <property type="entry name" value="HesB-like domain"/>
    <property type="match status" value="1"/>
</dbReference>
<protein>
    <submittedName>
        <fullName evidence="2">Iron-sulfur cluster insertion protein ErpA</fullName>
    </submittedName>
</protein>
<gene>
    <name evidence="2" type="primary">erpA</name>
    <name evidence="2" type="ORF">ACFQWB_07845</name>
</gene>
<evidence type="ECO:0000313" key="3">
    <source>
        <dbReference type="Proteomes" id="UP001596528"/>
    </source>
</evidence>
<dbReference type="InterPro" id="IPR017870">
    <property type="entry name" value="FeS_cluster_insertion_CS"/>
</dbReference>
<evidence type="ECO:0000259" key="1">
    <source>
        <dbReference type="Pfam" id="PF01521"/>
    </source>
</evidence>
<comment type="caution">
    <text evidence="2">The sequence shown here is derived from an EMBL/GenBank/DDBJ whole genome shotgun (WGS) entry which is preliminary data.</text>
</comment>
<dbReference type="PANTHER" id="PTHR47265">
    <property type="entry name" value="IRON-SULFUR ASSEMBLY PROTEIN ISCA, CHLOROPLASTIC"/>
    <property type="match status" value="1"/>
</dbReference>
<dbReference type="Pfam" id="PF01521">
    <property type="entry name" value="Fe-S_biosyn"/>
    <property type="match status" value="1"/>
</dbReference>
<reference evidence="3" key="1">
    <citation type="journal article" date="2019" name="Int. J. Syst. Evol. Microbiol.">
        <title>The Global Catalogue of Microorganisms (GCM) 10K type strain sequencing project: providing services to taxonomists for standard genome sequencing and annotation.</title>
        <authorList>
            <consortium name="The Broad Institute Genomics Platform"/>
            <consortium name="The Broad Institute Genome Sequencing Center for Infectious Disease"/>
            <person name="Wu L."/>
            <person name="Ma J."/>
        </authorList>
    </citation>
    <scope>NUCLEOTIDE SEQUENCE [LARGE SCALE GENOMIC DNA]</scope>
    <source>
        <strain evidence="3">JCM 18657</strain>
    </source>
</reference>
<dbReference type="InterPro" id="IPR031108">
    <property type="entry name" value="IscA_plant_cyanobact"/>
</dbReference>
<name>A0ABW2V348_9BACL</name>
<dbReference type="InterPro" id="IPR016092">
    <property type="entry name" value="ATAP"/>
</dbReference>
<organism evidence="2 3">
    <name type="scientific">Paenibacillus thermoaerophilus</name>
    <dbReference type="NCBI Taxonomy" id="1215385"/>
    <lineage>
        <taxon>Bacteria</taxon>
        <taxon>Bacillati</taxon>
        <taxon>Bacillota</taxon>
        <taxon>Bacilli</taxon>
        <taxon>Bacillales</taxon>
        <taxon>Paenibacillaceae</taxon>
        <taxon>Paenibacillus</taxon>
    </lineage>
</organism>
<dbReference type="PROSITE" id="PS01152">
    <property type="entry name" value="HESB"/>
    <property type="match status" value="1"/>
</dbReference>
<dbReference type="EMBL" id="JBHTGQ010000018">
    <property type="protein sequence ID" value="MFC7749850.1"/>
    <property type="molecule type" value="Genomic_DNA"/>
</dbReference>
<keyword evidence="3" id="KW-1185">Reference proteome</keyword>
<accession>A0ABW2V348</accession>
<dbReference type="InterPro" id="IPR035903">
    <property type="entry name" value="HesB-like_dom_sf"/>
</dbReference>
<proteinExistence type="predicted"/>
<dbReference type="PANTHER" id="PTHR47265:SF1">
    <property type="entry name" value="IRON-SULFUR ASSEMBLY PROTEIN ISCA, CHLOROPLASTIC"/>
    <property type="match status" value="1"/>
</dbReference>
<dbReference type="RefSeq" id="WP_138788150.1">
    <property type="nucleotide sequence ID" value="NZ_JBHTGQ010000018.1"/>
</dbReference>
<feature type="domain" description="Core" evidence="1">
    <location>
        <begin position="4"/>
        <end position="104"/>
    </location>
</feature>
<dbReference type="NCBIfam" id="NF010147">
    <property type="entry name" value="PRK13623.1"/>
    <property type="match status" value="1"/>
</dbReference>
<dbReference type="Proteomes" id="UP001596528">
    <property type="component" value="Unassembled WGS sequence"/>
</dbReference>